<feature type="compositionally biased region" description="Basic and acidic residues" evidence="1">
    <location>
        <begin position="205"/>
        <end position="217"/>
    </location>
</feature>
<evidence type="ECO:0000313" key="4">
    <source>
        <dbReference type="Proteomes" id="UP000179069"/>
    </source>
</evidence>
<feature type="chain" id="PRO_5009581015" evidence="2">
    <location>
        <begin position="20"/>
        <end position="288"/>
    </location>
</feature>
<accession>A0A1G1VMK5</accession>
<proteinExistence type="predicted"/>
<feature type="region of interest" description="Disordered" evidence="1">
    <location>
        <begin position="195"/>
        <end position="265"/>
    </location>
</feature>
<name>A0A1G1VMK5_9BACT</name>
<dbReference type="EMBL" id="MHCI01000014">
    <property type="protein sequence ID" value="OGY16593.1"/>
    <property type="molecule type" value="Genomic_DNA"/>
</dbReference>
<feature type="compositionally biased region" description="Acidic residues" evidence="1">
    <location>
        <begin position="219"/>
        <end position="228"/>
    </location>
</feature>
<feature type="signal peptide" evidence="2">
    <location>
        <begin position="1"/>
        <end position="19"/>
    </location>
</feature>
<evidence type="ECO:0000313" key="3">
    <source>
        <dbReference type="EMBL" id="OGY16593.1"/>
    </source>
</evidence>
<comment type="caution">
    <text evidence="3">The sequence shown here is derived from an EMBL/GenBank/DDBJ whole genome shotgun (WGS) entry which is preliminary data.</text>
</comment>
<evidence type="ECO:0000256" key="2">
    <source>
        <dbReference type="SAM" id="SignalP"/>
    </source>
</evidence>
<dbReference type="AlphaFoldDB" id="A0A1G1VMK5"/>
<evidence type="ECO:0000256" key="1">
    <source>
        <dbReference type="SAM" id="MobiDB-lite"/>
    </source>
</evidence>
<sequence length="288" mass="30787">MKRVLLLCLLLLTSFVAGRTSPGIAQELLPEPVIIPATQPKSFPTCIVGGCSGELCVDAEKGPHYSICLWKDEYACLKHAVCELQSGGTCGWTYTDAYNACIGGSKTPQPTPTPGNEPYCRNSICEAGEADDSWCPPCPEGQRVCPIAPCYFKPGTCPSDCSSLPPEPTPASCKDMLCPLGTSLSQTCECRPIVSSGDGTGEANEGSKDLKTGKIGEESPPDTDETDKEEQSGQQNGSQTSQSVSPTLQPESATPTGNISIAQPPQNGSWMYLKNFVRLLEIYLDWFF</sequence>
<feature type="compositionally biased region" description="Polar residues" evidence="1">
    <location>
        <begin position="246"/>
        <end position="265"/>
    </location>
</feature>
<keyword evidence="2" id="KW-0732">Signal</keyword>
<organism evidence="3 4">
    <name type="scientific">Candidatus Chisholmbacteria bacterium RIFCSPHIGHO2_01_FULL_49_18</name>
    <dbReference type="NCBI Taxonomy" id="1797590"/>
    <lineage>
        <taxon>Bacteria</taxon>
        <taxon>Candidatus Chisholmiibacteriota</taxon>
    </lineage>
</organism>
<reference evidence="3 4" key="1">
    <citation type="journal article" date="2016" name="Nat. Commun.">
        <title>Thousands of microbial genomes shed light on interconnected biogeochemical processes in an aquifer system.</title>
        <authorList>
            <person name="Anantharaman K."/>
            <person name="Brown C.T."/>
            <person name="Hug L.A."/>
            <person name="Sharon I."/>
            <person name="Castelle C.J."/>
            <person name="Probst A.J."/>
            <person name="Thomas B.C."/>
            <person name="Singh A."/>
            <person name="Wilkins M.J."/>
            <person name="Karaoz U."/>
            <person name="Brodie E.L."/>
            <person name="Williams K.H."/>
            <person name="Hubbard S.S."/>
            <person name="Banfield J.F."/>
        </authorList>
    </citation>
    <scope>NUCLEOTIDE SEQUENCE [LARGE SCALE GENOMIC DNA]</scope>
</reference>
<feature type="compositionally biased region" description="Low complexity" evidence="1">
    <location>
        <begin position="232"/>
        <end position="245"/>
    </location>
</feature>
<protein>
    <submittedName>
        <fullName evidence="3">Uncharacterized protein</fullName>
    </submittedName>
</protein>
<gene>
    <name evidence="3" type="ORF">A2785_03300</name>
</gene>
<dbReference type="Proteomes" id="UP000179069">
    <property type="component" value="Unassembled WGS sequence"/>
</dbReference>